<feature type="region of interest" description="Disordered" evidence="4">
    <location>
        <begin position="315"/>
        <end position="334"/>
    </location>
</feature>
<protein>
    <recommendedName>
        <fullName evidence="5">USP domain-containing protein</fullName>
    </recommendedName>
</protein>
<gene>
    <name evidence="6" type="ORF">MVES_000338</name>
</gene>
<dbReference type="STRING" id="2020962.A0A2N1JFY7"/>
<feature type="region of interest" description="Disordered" evidence="4">
    <location>
        <begin position="1"/>
        <end position="31"/>
    </location>
</feature>
<organism evidence="6 7">
    <name type="scientific">Malassezia vespertilionis</name>
    <dbReference type="NCBI Taxonomy" id="2020962"/>
    <lineage>
        <taxon>Eukaryota</taxon>
        <taxon>Fungi</taxon>
        <taxon>Dikarya</taxon>
        <taxon>Basidiomycota</taxon>
        <taxon>Ustilaginomycotina</taxon>
        <taxon>Malasseziomycetes</taxon>
        <taxon>Malasseziales</taxon>
        <taxon>Malasseziaceae</taxon>
        <taxon>Malassezia</taxon>
    </lineage>
</organism>
<sequence>MPQGARTNMEEDARATKRVRTESGASDEKVRASIADGADDAPEALDAEFWAQVAQAADTETQPARRDLYLETSHAYFHAIDEEHHVFMNLATAQVYVLPENYLVEDPSLCDIQYQLSLTFSERQIAQLDAPDMPPTLDLNANPYLPGFVGLNNIDQNNAMNAVIQALAHVPPLRNYFLRGATPRGLRGGIEAKSARMPTVSEAEGRLLHSTELVQRFATLLRRIWNPHGFKGQVSPHEFLQQVAVASHGKFKLTEAADPVDFLGWLLNLLHFDLVGGPRAAQKRASIITACFQGELRIESQKVIVRTGLEEDQVDKLDHDGRRSGGQEDEHGNAKFNIDQEIKIDRSPFFLLTLDLPPPPVFQDEVAQNIVPQIPISHVLAKYDGISIQEANGMIRRYKLTRLPPYLILHFRRFTKNRFVEERNQTVINFPTIGLDLADYTDLPPQEGPTLGSVYNILANVTHEAAPGTVRDNSVWSCQVHTRLDGTPLHDTPDARHEEQWFQMQDLIVEKVNKQLLFLRETCIQIWEQTGAMQRVERSAESLVPRDQTSKKT</sequence>
<evidence type="ECO:0000259" key="5">
    <source>
        <dbReference type="PROSITE" id="PS50235"/>
    </source>
</evidence>
<keyword evidence="2" id="KW-0863">Zinc-finger</keyword>
<dbReference type="InterPro" id="IPR038765">
    <property type="entry name" value="Papain-like_cys_pep_sf"/>
</dbReference>
<dbReference type="PROSITE" id="PS50235">
    <property type="entry name" value="USP_3"/>
    <property type="match status" value="1"/>
</dbReference>
<dbReference type="InterPro" id="IPR028889">
    <property type="entry name" value="USP"/>
</dbReference>
<dbReference type="InterPro" id="IPR050185">
    <property type="entry name" value="Ub_carboxyl-term_hydrolase"/>
</dbReference>
<name>A0A2N1JFY7_9BASI</name>
<dbReference type="SUPFAM" id="SSF57850">
    <property type="entry name" value="RING/U-box"/>
    <property type="match status" value="1"/>
</dbReference>
<keyword evidence="3" id="KW-0862">Zinc</keyword>
<dbReference type="GO" id="GO:0004843">
    <property type="term" value="F:cysteine-type deubiquitinase activity"/>
    <property type="evidence" value="ECO:0007669"/>
    <property type="project" value="InterPro"/>
</dbReference>
<reference evidence="6 7" key="1">
    <citation type="submission" date="2017-10" db="EMBL/GenBank/DDBJ databases">
        <title>A novel species of cold-tolerant Malassezia isolated from bats.</title>
        <authorList>
            <person name="Lorch J.M."/>
            <person name="Palmer J.M."/>
            <person name="Vanderwolf K.J."/>
            <person name="Schmidt K.Z."/>
            <person name="Verant M.L."/>
            <person name="Weller T.J."/>
            <person name="Blehert D.S."/>
        </authorList>
    </citation>
    <scope>NUCLEOTIDE SEQUENCE [LARGE SCALE GENOMIC DNA]</scope>
    <source>
        <strain evidence="6 7">NWHC:44797-103</strain>
    </source>
</reference>
<evidence type="ECO:0000313" key="6">
    <source>
        <dbReference type="EMBL" id="PKI85462.1"/>
    </source>
</evidence>
<dbReference type="InterPro" id="IPR013083">
    <property type="entry name" value="Znf_RING/FYVE/PHD"/>
</dbReference>
<proteinExistence type="predicted"/>
<dbReference type="GO" id="GO:0008270">
    <property type="term" value="F:zinc ion binding"/>
    <property type="evidence" value="ECO:0007669"/>
    <property type="project" value="UniProtKB-KW"/>
</dbReference>
<dbReference type="SUPFAM" id="SSF54001">
    <property type="entry name" value="Cysteine proteinases"/>
    <property type="match status" value="1"/>
</dbReference>
<dbReference type="OrthoDB" id="10263353at2759"/>
<evidence type="ECO:0000313" key="7">
    <source>
        <dbReference type="Proteomes" id="UP000232875"/>
    </source>
</evidence>
<evidence type="ECO:0000256" key="1">
    <source>
        <dbReference type="ARBA" id="ARBA00022723"/>
    </source>
</evidence>
<dbReference type="Pfam" id="PF02148">
    <property type="entry name" value="zf-UBP"/>
    <property type="match status" value="1"/>
</dbReference>
<dbReference type="InterPro" id="IPR001607">
    <property type="entry name" value="Znf_UBP"/>
</dbReference>
<dbReference type="AlphaFoldDB" id="A0A2N1JFY7"/>
<dbReference type="EMBL" id="KZ454987">
    <property type="protein sequence ID" value="PKI85462.1"/>
    <property type="molecule type" value="Genomic_DNA"/>
</dbReference>
<dbReference type="PANTHER" id="PTHR21646">
    <property type="entry name" value="UBIQUITIN CARBOXYL-TERMINAL HYDROLASE"/>
    <property type="match status" value="1"/>
</dbReference>
<keyword evidence="1" id="KW-0479">Metal-binding</keyword>
<evidence type="ECO:0000256" key="2">
    <source>
        <dbReference type="ARBA" id="ARBA00022771"/>
    </source>
</evidence>
<dbReference type="InterPro" id="IPR001394">
    <property type="entry name" value="Peptidase_C19_UCH"/>
</dbReference>
<evidence type="ECO:0000256" key="4">
    <source>
        <dbReference type="SAM" id="MobiDB-lite"/>
    </source>
</evidence>
<dbReference type="GO" id="GO:0016579">
    <property type="term" value="P:protein deubiquitination"/>
    <property type="evidence" value="ECO:0007669"/>
    <property type="project" value="InterPro"/>
</dbReference>
<evidence type="ECO:0000256" key="3">
    <source>
        <dbReference type="ARBA" id="ARBA00022833"/>
    </source>
</evidence>
<dbReference type="Gene3D" id="3.30.40.10">
    <property type="entry name" value="Zinc/RING finger domain, C3HC4 (zinc finger)"/>
    <property type="match status" value="1"/>
</dbReference>
<keyword evidence="7" id="KW-1185">Reference proteome</keyword>
<feature type="domain" description="USP" evidence="5">
    <location>
        <begin position="149"/>
        <end position="530"/>
    </location>
</feature>
<dbReference type="Proteomes" id="UP000232875">
    <property type="component" value="Unassembled WGS sequence"/>
</dbReference>
<feature type="compositionally biased region" description="Basic and acidic residues" evidence="4">
    <location>
        <begin position="8"/>
        <end position="31"/>
    </location>
</feature>
<dbReference type="Gene3D" id="3.90.70.10">
    <property type="entry name" value="Cysteine proteinases"/>
    <property type="match status" value="1"/>
</dbReference>
<accession>A0A2N1JFY7</accession>
<dbReference type="Pfam" id="PF00443">
    <property type="entry name" value="UCH"/>
    <property type="match status" value="1"/>
</dbReference>
<dbReference type="PANTHER" id="PTHR21646:SF16">
    <property type="entry name" value="U4_U6.U5 TRI-SNRNP-ASSOCIATED PROTEIN 2"/>
    <property type="match status" value="1"/>
</dbReference>